<dbReference type="PATRIC" id="fig|162209.4.peg.4213"/>
<dbReference type="Proteomes" id="UP000061660">
    <property type="component" value="Chromosome"/>
</dbReference>
<evidence type="ECO:0000256" key="1">
    <source>
        <dbReference type="SAM" id="MobiDB-lite"/>
    </source>
</evidence>
<feature type="compositionally biased region" description="Low complexity" evidence="1">
    <location>
        <begin position="36"/>
        <end position="52"/>
    </location>
</feature>
<name>A0A0U2UDB4_9BACL</name>
<reference evidence="3" key="1">
    <citation type="submission" date="2015-12" db="EMBL/GenBank/DDBJ databases">
        <title>Complete genome sequences of two moderately thermophilic Paenibacillus species.</title>
        <authorList>
            <person name="Butler R.III."/>
            <person name="Wang J."/>
            <person name="Stark B.C."/>
            <person name="Pombert J.-F."/>
        </authorList>
    </citation>
    <scope>NUCLEOTIDE SEQUENCE [LARGE SCALE GENOMIC DNA]</scope>
    <source>
        <strain evidence="3">32O-Y</strain>
    </source>
</reference>
<dbReference type="EMBL" id="CP013652">
    <property type="protein sequence ID" value="ALS24280.1"/>
    <property type="molecule type" value="Genomic_DNA"/>
</dbReference>
<feature type="region of interest" description="Disordered" evidence="1">
    <location>
        <begin position="16"/>
        <end position="63"/>
    </location>
</feature>
<dbReference type="AlphaFoldDB" id="A0A0U2UDB4"/>
<evidence type="ECO:0000313" key="3">
    <source>
        <dbReference type="Proteomes" id="UP000061660"/>
    </source>
</evidence>
<feature type="compositionally biased region" description="Basic residues" evidence="1">
    <location>
        <begin position="53"/>
        <end position="63"/>
    </location>
</feature>
<keyword evidence="3" id="KW-1185">Reference proteome</keyword>
<organism evidence="2 3">
    <name type="scientific">Paenibacillus naphthalenovorans</name>
    <dbReference type="NCBI Taxonomy" id="162209"/>
    <lineage>
        <taxon>Bacteria</taxon>
        <taxon>Bacillati</taxon>
        <taxon>Bacillota</taxon>
        <taxon>Bacilli</taxon>
        <taxon>Bacillales</taxon>
        <taxon>Paenibacillaceae</taxon>
        <taxon>Paenibacillus</taxon>
    </lineage>
</organism>
<protein>
    <submittedName>
        <fullName evidence="2">Uncharacterized protein</fullName>
    </submittedName>
</protein>
<dbReference type="KEGG" id="pnp:IJ22_39680"/>
<reference evidence="2 3" key="2">
    <citation type="journal article" date="2016" name="Genome Announc.">
        <title>Complete Genome Sequences of Two Interactive Moderate Thermophiles, Paenibacillus napthalenovorans 32O-Y and Paenibacillus sp. 32O-W.</title>
        <authorList>
            <person name="Butler R.R.III."/>
            <person name="Wang J."/>
            <person name="Stark B.C."/>
            <person name="Pombert J.F."/>
        </authorList>
    </citation>
    <scope>NUCLEOTIDE SEQUENCE [LARGE SCALE GENOMIC DNA]</scope>
    <source>
        <strain evidence="2 3">32O-Y</strain>
    </source>
</reference>
<gene>
    <name evidence="2" type="ORF">IJ22_39680</name>
</gene>
<evidence type="ECO:0000313" key="2">
    <source>
        <dbReference type="EMBL" id="ALS24280.1"/>
    </source>
</evidence>
<proteinExistence type="predicted"/>
<dbReference type="RefSeq" id="WP_062409990.1">
    <property type="nucleotide sequence ID" value="NZ_BJCS01000012.1"/>
</dbReference>
<accession>A0A0U2UDB4</accession>
<sequence length="63" mass="7501">MFKNLLRKMVYSFRKPKHGGYRYGNSSDKYRHSRKYSSSPSRSGYGHSPYGHKYYKNKNRSSS</sequence>